<dbReference type="Pfam" id="PF00069">
    <property type="entry name" value="Pkinase"/>
    <property type="match status" value="1"/>
</dbReference>
<dbReference type="GO" id="GO:0005524">
    <property type="term" value="F:ATP binding"/>
    <property type="evidence" value="ECO:0007669"/>
    <property type="project" value="UniProtKB-KW"/>
</dbReference>
<protein>
    <recommendedName>
        <fullName evidence="1">non-specific serine/threonine protein kinase</fullName>
        <ecNumber evidence="1">2.7.11.1</ecNumber>
    </recommendedName>
</protein>
<gene>
    <name evidence="8" type="primary">lanKC</name>
    <name evidence="8" type="ORF">JOL79_31660</name>
</gene>
<dbReference type="InterPro" id="IPR058053">
    <property type="entry name" value="RamC_C"/>
</dbReference>
<dbReference type="InterPro" id="IPR000719">
    <property type="entry name" value="Prot_kinase_dom"/>
</dbReference>
<dbReference type="EC" id="2.7.11.1" evidence="1"/>
<name>A0A940WVV6_9ACTN</name>
<dbReference type="CDD" id="cd04791">
    <property type="entry name" value="LanC_SerThrkinase"/>
    <property type="match status" value="1"/>
</dbReference>
<dbReference type="Gene3D" id="1.50.10.20">
    <property type="match status" value="1"/>
</dbReference>
<accession>A0A940WVV6</accession>
<evidence type="ECO:0000313" key="8">
    <source>
        <dbReference type="EMBL" id="MBP2708345.1"/>
    </source>
</evidence>
<dbReference type="PANTHER" id="PTHR43289:SF6">
    <property type="entry name" value="SERINE_THREONINE-PROTEIN KINASE NEKL-3"/>
    <property type="match status" value="1"/>
</dbReference>
<dbReference type="InterPro" id="IPR057929">
    <property type="entry name" value="RamC_N"/>
</dbReference>
<dbReference type="AlphaFoldDB" id="A0A940WVV6"/>
<dbReference type="InterPro" id="IPR053524">
    <property type="entry name" value="Aerial_hyphae_peptide-synth"/>
</dbReference>
<evidence type="ECO:0000313" key="9">
    <source>
        <dbReference type="Proteomes" id="UP000674234"/>
    </source>
</evidence>
<feature type="domain" description="Protein kinase" evidence="7">
    <location>
        <begin position="227"/>
        <end position="520"/>
    </location>
</feature>
<evidence type="ECO:0000259" key="7">
    <source>
        <dbReference type="PROSITE" id="PS50011"/>
    </source>
</evidence>
<dbReference type="SMART" id="SM00220">
    <property type="entry name" value="S_TKc"/>
    <property type="match status" value="1"/>
</dbReference>
<evidence type="ECO:0000256" key="4">
    <source>
        <dbReference type="ARBA" id="ARBA00022741"/>
    </source>
</evidence>
<keyword evidence="4" id="KW-0547">Nucleotide-binding</keyword>
<dbReference type="EMBL" id="JAFCNB010000031">
    <property type="protein sequence ID" value="MBP2708345.1"/>
    <property type="molecule type" value="Genomic_DNA"/>
</dbReference>
<dbReference type="SUPFAM" id="SSF158745">
    <property type="entry name" value="LanC-like"/>
    <property type="match status" value="1"/>
</dbReference>
<dbReference type="SMART" id="SM01260">
    <property type="entry name" value="LANC_like"/>
    <property type="match status" value="1"/>
</dbReference>
<sequence>MNLARHLTFCPPGTPYFDLPTAGVSVDDDFPAATRALEEGWYRTVGTEWVMLMPPKAALPAQGWKIHVSAGLENAARILDVTWDYAVRGGISFKFIRSRKVLMRRNGKYGDRGSSGKFITIYPQDEAHLETILNELGDLLEGEQGPYILSDLRWRSGPLYVRYGGFVALTTRSESGEMVHCVQAPDGRLVPDRRSPGFHPPDWVTMPDCLGESLAARNTGTLQDFPYTVEKALHFSNGGGVYRGVDTRTGGCVLLREARPLAGVDANEEDAVARLKREHQVLDRLSGLPWVPRLVDYRIGYEHYFLVREYVNGEPLVVELGRRNPVCGEGPEDGLVEYTAWALNLLDEIERGIEALHARGVVFGDLHPSNIIVRPDGSPVFIDFETASTDPEVAQLQGAPGFTAPAGYRGPAVDRYALGCLRLALFFPLSTLLPWGPQKIDEVIAFVCAHFPVPEDFAAKVRGDLGPIADLTAVSPAGAARGAFQPSSMTALQDVAEGILATATPERSDRLFPGDAAQFFSPEGGIAFAHGAAGVLWALAETGAEVPVTHIDWLESAARRLDDPALGFYNGLCGIAYALDRLGRTGAALDLLSQVRAQETGRYTDELFGGLAGIGLTHLHFARRTGDRTYLDDAERIAEQIIERPAPSSDRWVPSGLMRGSSGAALLLLQLHTETSELGYLDAAQRLLHSDLRALGWTSEGTWGKGAIGRRTTIAVGAGGTGMVLHSFLTHRFDEQFAQARDAVRSASRRALSRTVSLFQGQTGTILTLLHLGEEPGSPLLAQHLDCLGLHAVRHNGQVAFLGFESIRISTDLATGGAGVLLALDGVITDRRPGLPFM</sequence>
<evidence type="ECO:0000256" key="3">
    <source>
        <dbReference type="ARBA" id="ARBA00022679"/>
    </source>
</evidence>
<evidence type="ECO:0000256" key="6">
    <source>
        <dbReference type="ARBA" id="ARBA00022840"/>
    </source>
</evidence>
<dbReference type="Pfam" id="PF25816">
    <property type="entry name" value="RamC_N"/>
    <property type="match status" value="1"/>
</dbReference>
<organism evidence="8 9">
    <name type="scientific">Microbispora oryzae</name>
    <dbReference type="NCBI Taxonomy" id="2806554"/>
    <lineage>
        <taxon>Bacteria</taxon>
        <taxon>Bacillati</taxon>
        <taxon>Actinomycetota</taxon>
        <taxon>Actinomycetes</taxon>
        <taxon>Streptosporangiales</taxon>
        <taxon>Streptosporangiaceae</taxon>
        <taxon>Microbispora</taxon>
    </lineage>
</organism>
<dbReference type="SUPFAM" id="SSF56112">
    <property type="entry name" value="Protein kinase-like (PK-like)"/>
    <property type="match status" value="1"/>
</dbReference>
<comment type="caution">
    <text evidence="8">The sequence shown here is derived from an EMBL/GenBank/DDBJ whole genome shotgun (WGS) entry which is preliminary data.</text>
</comment>
<proteinExistence type="predicted"/>
<dbReference type="Gene3D" id="1.10.510.10">
    <property type="entry name" value="Transferase(Phosphotransferase) domain 1"/>
    <property type="match status" value="1"/>
</dbReference>
<dbReference type="InterPro" id="IPR011009">
    <property type="entry name" value="Kinase-like_dom_sf"/>
</dbReference>
<dbReference type="Proteomes" id="UP000674234">
    <property type="component" value="Unassembled WGS sequence"/>
</dbReference>
<keyword evidence="5" id="KW-0418">Kinase</keyword>
<dbReference type="GO" id="GO:0004674">
    <property type="term" value="F:protein serine/threonine kinase activity"/>
    <property type="evidence" value="ECO:0007669"/>
    <property type="project" value="UniProtKB-KW"/>
</dbReference>
<dbReference type="NCBIfam" id="NF038151">
    <property type="entry name" value="lanthi_synth_III"/>
    <property type="match status" value="1"/>
</dbReference>
<dbReference type="PANTHER" id="PTHR43289">
    <property type="entry name" value="MITOGEN-ACTIVATED PROTEIN KINASE KINASE KINASE 20-RELATED"/>
    <property type="match status" value="1"/>
</dbReference>
<keyword evidence="6" id="KW-0067">ATP-binding</keyword>
<keyword evidence="3" id="KW-0808">Transferase</keyword>
<keyword evidence="2" id="KW-0723">Serine/threonine-protein kinase</keyword>
<dbReference type="PROSITE" id="PS50011">
    <property type="entry name" value="PROTEIN_KINASE_DOM"/>
    <property type="match status" value="1"/>
</dbReference>
<dbReference type="GO" id="GO:0031179">
    <property type="term" value="P:peptide modification"/>
    <property type="evidence" value="ECO:0007669"/>
    <property type="project" value="InterPro"/>
</dbReference>
<dbReference type="RefSeq" id="WP_210159610.1">
    <property type="nucleotide sequence ID" value="NZ_JAFCNB010000031.1"/>
</dbReference>
<evidence type="ECO:0000256" key="2">
    <source>
        <dbReference type="ARBA" id="ARBA00022527"/>
    </source>
</evidence>
<reference evidence="8" key="1">
    <citation type="submission" date="2021-02" db="EMBL/GenBank/DDBJ databases">
        <title>Draft genome sequence of Microbispora sp. RL4-1S isolated from rice leaves in Thailand.</title>
        <authorList>
            <person name="Muangham S."/>
            <person name="Duangmal K."/>
        </authorList>
    </citation>
    <scope>NUCLEOTIDE SEQUENCE</scope>
    <source>
        <strain evidence="8">RL4-1S</strain>
    </source>
</reference>
<dbReference type="InterPro" id="IPR007822">
    <property type="entry name" value="LANC-like"/>
</dbReference>
<evidence type="ECO:0000256" key="1">
    <source>
        <dbReference type="ARBA" id="ARBA00012513"/>
    </source>
</evidence>
<evidence type="ECO:0000256" key="5">
    <source>
        <dbReference type="ARBA" id="ARBA00022777"/>
    </source>
</evidence>
<keyword evidence="9" id="KW-1185">Reference proteome</keyword>